<reference evidence="2 3" key="1">
    <citation type="journal article" date="2017" name="Genome Biol. Evol.">
        <title>Comparative Genomic Analysis Identifies a Campylobacter Clade Deficient in Selenium Metabolism.</title>
        <authorList>
            <person name="Miller W.G."/>
            <person name="Yee E."/>
            <person name="Lopes B.S."/>
            <person name="Chapman M.H."/>
            <person name="Huynh S."/>
            <person name="Bono J.L."/>
            <person name="Parker C.T."/>
            <person name="Strachan N.J.C."/>
            <person name="Forbes K.J."/>
        </authorList>
    </citation>
    <scope>NUCLEOTIDE SEQUENCE [LARGE SCALE GENOMIC DNA]</scope>
    <source>
        <strain evidence="2 3">RM8964</strain>
    </source>
</reference>
<accession>A0A1X9T122</accession>
<dbReference type="Proteomes" id="UP000194265">
    <property type="component" value="Chromosome"/>
</dbReference>
<evidence type="ECO:0008006" key="4">
    <source>
        <dbReference type="Google" id="ProtNLM"/>
    </source>
</evidence>
<evidence type="ECO:0000256" key="1">
    <source>
        <dbReference type="SAM" id="SignalP"/>
    </source>
</evidence>
<protein>
    <recommendedName>
        <fullName evidence="4">DUF1104 domain protein</fullName>
    </recommendedName>
</protein>
<dbReference type="RefSeq" id="WP_086333628.1">
    <property type="nucleotide sequence ID" value="NZ_CP018791.1"/>
</dbReference>
<keyword evidence="1" id="KW-0732">Signal</keyword>
<evidence type="ECO:0000313" key="2">
    <source>
        <dbReference type="EMBL" id="ARR02171.1"/>
    </source>
</evidence>
<name>A0A1X9T122_9BACT</name>
<dbReference type="EMBL" id="CP018791">
    <property type="protein sequence ID" value="ARR02171.1"/>
    <property type="molecule type" value="Genomic_DNA"/>
</dbReference>
<dbReference type="STRING" id="1660074.CVIC8964_0758"/>
<feature type="signal peptide" evidence="1">
    <location>
        <begin position="1"/>
        <end position="20"/>
    </location>
</feature>
<dbReference type="AlphaFoldDB" id="A0A1X9T122"/>
<organism evidence="2 3">
    <name type="scientific">Campylobacter vicugnae</name>
    <dbReference type="NCBI Taxonomy" id="1660076"/>
    <lineage>
        <taxon>Bacteria</taxon>
        <taxon>Pseudomonadati</taxon>
        <taxon>Campylobacterota</taxon>
        <taxon>Epsilonproteobacteria</taxon>
        <taxon>Campylobacterales</taxon>
        <taxon>Campylobacteraceae</taxon>
        <taxon>Campylobacter</taxon>
    </lineage>
</organism>
<proteinExistence type="predicted"/>
<gene>
    <name evidence="2" type="ORF">CVIC8964_0758</name>
</gene>
<evidence type="ECO:0000313" key="3">
    <source>
        <dbReference type="Proteomes" id="UP000194265"/>
    </source>
</evidence>
<feature type="chain" id="PRO_5012304730" description="DUF1104 domain protein" evidence="1">
    <location>
        <begin position="21"/>
        <end position="136"/>
    </location>
</feature>
<sequence length="136" mass="15607">MKKILSIALAAMVSSSMAFGADSAAKLSKEMFEFKKEASKEYYKIQKGCDDIHAKIAQATKNLDPKQKDEFYKEFRYQMRQNMAKLDRDDKFFAGICSMNMYKNNKRANMQNSSDRPGKFAPNCPNGIYNPDCPMR</sequence>
<dbReference type="OrthoDB" id="5358209at2"/>